<organism evidence="1 2">
    <name type="scientific">Acinetobacter lwoffii NIPH 478</name>
    <dbReference type="NCBI Taxonomy" id="1217668"/>
    <lineage>
        <taxon>Bacteria</taxon>
        <taxon>Pseudomonadati</taxon>
        <taxon>Pseudomonadota</taxon>
        <taxon>Gammaproteobacteria</taxon>
        <taxon>Moraxellales</taxon>
        <taxon>Moraxellaceae</taxon>
        <taxon>Acinetobacter</taxon>
    </lineage>
</organism>
<evidence type="ECO:0000313" key="1">
    <source>
        <dbReference type="EMBL" id="ENW28377.1"/>
    </source>
</evidence>
<protein>
    <submittedName>
        <fullName evidence="1">Uncharacterized protein</fullName>
    </submittedName>
</protein>
<dbReference type="AlphaFoldDB" id="N9G0B1"/>
<dbReference type="Proteomes" id="UP000018416">
    <property type="component" value="Unassembled WGS sequence"/>
</dbReference>
<gene>
    <name evidence="1" type="ORF">F923_02752</name>
</gene>
<sequence>MNKPQIIFDFLCRIELIVKQKKESPFECMAKGLEISDYNDLTLLRIKLAQNVYDVAEFIEADHGMDLLDKTWIKDLISLLMADLSNAHDFYNIANKIFPSTKNFIGSQIRLWKLVNGQNEKLASESILKIKENTNLLLQDLVQNSLIDDHVKAFLIKKLRKILEALDYYQIYGNEGLIEVLEESIGHAFTNKKYEDFLKSENSTAWKEYLVIVSTTLAASDSFISITNNIRNFLP</sequence>
<evidence type="ECO:0000313" key="2">
    <source>
        <dbReference type="Proteomes" id="UP000018416"/>
    </source>
</evidence>
<dbReference type="PATRIC" id="fig|1217668.3.peg.2694"/>
<name>N9G0B1_ACILW</name>
<accession>N9G0B1</accession>
<proteinExistence type="predicted"/>
<dbReference type="HOGENOM" id="CLU_1178197_0_0_6"/>
<dbReference type="EMBL" id="APQU01000019">
    <property type="protein sequence ID" value="ENW28377.1"/>
    <property type="molecule type" value="Genomic_DNA"/>
</dbReference>
<comment type="caution">
    <text evidence="1">The sequence shown here is derived from an EMBL/GenBank/DDBJ whole genome shotgun (WGS) entry which is preliminary data.</text>
</comment>
<dbReference type="RefSeq" id="WP_005108410.1">
    <property type="nucleotide sequence ID" value="NZ_KB849836.1"/>
</dbReference>
<reference evidence="1 2" key="1">
    <citation type="submission" date="2013-02" db="EMBL/GenBank/DDBJ databases">
        <title>The Genome Sequence of Acinetobacter lwoffii NIPH 478.</title>
        <authorList>
            <consortium name="The Broad Institute Genome Sequencing Platform"/>
            <consortium name="The Broad Institute Genome Sequencing Center for Infectious Disease"/>
            <person name="Cerqueira G."/>
            <person name="Feldgarden M."/>
            <person name="Courvalin P."/>
            <person name="Perichon B."/>
            <person name="Grillot-Courvalin C."/>
            <person name="Clermont D."/>
            <person name="Rocha E."/>
            <person name="Yoon E.-J."/>
            <person name="Nemec A."/>
            <person name="Walker B."/>
            <person name="Young S.K."/>
            <person name="Zeng Q."/>
            <person name="Gargeya S."/>
            <person name="Fitzgerald M."/>
            <person name="Haas B."/>
            <person name="Abouelleil A."/>
            <person name="Alvarado L."/>
            <person name="Arachchi H.M."/>
            <person name="Berlin A.M."/>
            <person name="Chapman S.B."/>
            <person name="Dewar J."/>
            <person name="Goldberg J."/>
            <person name="Griggs A."/>
            <person name="Gujja S."/>
            <person name="Hansen M."/>
            <person name="Howarth C."/>
            <person name="Imamovic A."/>
            <person name="Larimer J."/>
            <person name="McCowan C."/>
            <person name="Murphy C."/>
            <person name="Neiman D."/>
            <person name="Pearson M."/>
            <person name="Priest M."/>
            <person name="Roberts A."/>
            <person name="Saif S."/>
            <person name="Shea T."/>
            <person name="Sisk P."/>
            <person name="Sykes S."/>
            <person name="Wortman J."/>
            <person name="Nusbaum C."/>
            <person name="Birren B."/>
        </authorList>
    </citation>
    <scope>NUCLEOTIDE SEQUENCE [LARGE SCALE GENOMIC DNA]</scope>
    <source>
        <strain evidence="1 2">NIPH 478</strain>
    </source>
</reference>